<dbReference type="InterPro" id="IPR007763">
    <property type="entry name" value="NDUFA12"/>
</dbReference>
<feature type="compositionally biased region" description="Basic and acidic residues" evidence="2">
    <location>
        <begin position="239"/>
        <end position="270"/>
    </location>
</feature>
<reference evidence="3" key="2">
    <citation type="submission" date="2023-05" db="EMBL/GenBank/DDBJ databases">
        <authorList>
            <consortium name="Lawrence Berkeley National Laboratory"/>
            <person name="Steindorff A."/>
            <person name="Hensen N."/>
            <person name="Bonometti L."/>
            <person name="Westerberg I."/>
            <person name="Brannstrom I.O."/>
            <person name="Guillou S."/>
            <person name="Cros-Aarteil S."/>
            <person name="Calhoun S."/>
            <person name="Haridas S."/>
            <person name="Kuo A."/>
            <person name="Mondo S."/>
            <person name="Pangilinan J."/>
            <person name="Riley R."/>
            <person name="Labutti K."/>
            <person name="Andreopoulos B."/>
            <person name="Lipzen A."/>
            <person name="Chen C."/>
            <person name="Yanf M."/>
            <person name="Daum C."/>
            <person name="Ng V."/>
            <person name="Clum A."/>
            <person name="Ohm R."/>
            <person name="Martin F."/>
            <person name="Silar P."/>
            <person name="Natvig D."/>
            <person name="Lalanne C."/>
            <person name="Gautier V."/>
            <person name="Ament-Velasquez S.L."/>
            <person name="Kruys A."/>
            <person name="Hutchinson M.I."/>
            <person name="Powell A.J."/>
            <person name="Barry K."/>
            <person name="Miller A.N."/>
            <person name="Grigoriev I.V."/>
            <person name="Debuchy R."/>
            <person name="Gladieux P."/>
            <person name="Thoren M.H."/>
            <person name="Johannesson H."/>
        </authorList>
    </citation>
    <scope>NUCLEOTIDE SEQUENCE</scope>
    <source>
        <strain evidence="3">CBS 508.74</strain>
    </source>
</reference>
<dbReference type="GeneID" id="89938714"/>
<dbReference type="GO" id="GO:0045271">
    <property type="term" value="C:respiratory chain complex I"/>
    <property type="evidence" value="ECO:0007669"/>
    <property type="project" value="InterPro"/>
</dbReference>
<dbReference type="Proteomes" id="UP001302812">
    <property type="component" value="Unassembled WGS sequence"/>
</dbReference>
<accession>A0AAN6TIR7</accession>
<dbReference type="RefSeq" id="XP_064672691.1">
    <property type="nucleotide sequence ID" value="XM_064814589.1"/>
</dbReference>
<dbReference type="Pfam" id="PF05071">
    <property type="entry name" value="NDUFA12"/>
    <property type="match status" value="1"/>
</dbReference>
<dbReference type="PANTHER" id="PTHR32470:SF2">
    <property type="entry name" value="NADH DEHYDROGENASE [UBIQUINONE] 1 ALPHA SUBCOMPLEX ASSEMBLY FACTOR 2"/>
    <property type="match status" value="1"/>
</dbReference>
<dbReference type="EMBL" id="MU853335">
    <property type="protein sequence ID" value="KAK4115121.1"/>
    <property type="molecule type" value="Genomic_DNA"/>
</dbReference>
<keyword evidence="4" id="KW-1185">Reference proteome</keyword>
<dbReference type="InterPro" id="IPR052618">
    <property type="entry name" value="ComplexI_NDUFA12"/>
</dbReference>
<organism evidence="3 4">
    <name type="scientific">Canariomyces notabilis</name>
    <dbReference type="NCBI Taxonomy" id="2074819"/>
    <lineage>
        <taxon>Eukaryota</taxon>
        <taxon>Fungi</taxon>
        <taxon>Dikarya</taxon>
        <taxon>Ascomycota</taxon>
        <taxon>Pezizomycotina</taxon>
        <taxon>Sordariomycetes</taxon>
        <taxon>Sordariomycetidae</taxon>
        <taxon>Sordariales</taxon>
        <taxon>Chaetomiaceae</taxon>
        <taxon>Canariomyces</taxon>
    </lineage>
</organism>
<feature type="region of interest" description="Disordered" evidence="2">
    <location>
        <begin position="179"/>
        <end position="296"/>
    </location>
</feature>
<proteinExistence type="inferred from homology"/>
<sequence length="296" mass="32294">MSLNEISPLLRAWYKWKMLRLPWRRQFLVGFDLKGNTYWEFVDRGTPLPASTTSTPTSSTAHPDPSSPSSHTSRAVRWRRIVRYPRGTPHDAVAVPPAWHQWLRHTRAHPPSLAEQRADVARQERIKLLAAQADARWEAKPRIAGAGAGVGPGGGAQIPIPSATGSKVMDKAALGVREPATLVGKPNPLGPLGKEDQEQKQKATLEEAGKEKVGGGAGGVSGVVAPDDEIALRNGEVASQRDETWERMRREAEEKEKEARGGGEGGKPDPWKQAARGGPSEAWQPQAWQPSPRPKK</sequence>
<comment type="caution">
    <text evidence="3">The sequence shown here is derived from an EMBL/GenBank/DDBJ whole genome shotgun (WGS) entry which is preliminary data.</text>
</comment>
<feature type="compositionally biased region" description="Basic and acidic residues" evidence="2">
    <location>
        <begin position="193"/>
        <end position="213"/>
    </location>
</feature>
<evidence type="ECO:0000256" key="2">
    <source>
        <dbReference type="SAM" id="MobiDB-lite"/>
    </source>
</evidence>
<name>A0AAN6TIR7_9PEZI</name>
<evidence type="ECO:0000256" key="1">
    <source>
        <dbReference type="ARBA" id="ARBA00007355"/>
    </source>
</evidence>
<dbReference type="AlphaFoldDB" id="A0AAN6TIR7"/>
<reference evidence="3" key="1">
    <citation type="journal article" date="2023" name="Mol. Phylogenet. Evol.">
        <title>Genome-scale phylogeny and comparative genomics of the fungal order Sordariales.</title>
        <authorList>
            <person name="Hensen N."/>
            <person name="Bonometti L."/>
            <person name="Westerberg I."/>
            <person name="Brannstrom I.O."/>
            <person name="Guillou S."/>
            <person name="Cros-Aarteil S."/>
            <person name="Calhoun S."/>
            <person name="Haridas S."/>
            <person name="Kuo A."/>
            <person name="Mondo S."/>
            <person name="Pangilinan J."/>
            <person name="Riley R."/>
            <person name="LaButti K."/>
            <person name="Andreopoulos B."/>
            <person name="Lipzen A."/>
            <person name="Chen C."/>
            <person name="Yan M."/>
            <person name="Daum C."/>
            <person name="Ng V."/>
            <person name="Clum A."/>
            <person name="Steindorff A."/>
            <person name="Ohm R.A."/>
            <person name="Martin F."/>
            <person name="Silar P."/>
            <person name="Natvig D.O."/>
            <person name="Lalanne C."/>
            <person name="Gautier V."/>
            <person name="Ament-Velasquez S.L."/>
            <person name="Kruys A."/>
            <person name="Hutchinson M.I."/>
            <person name="Powell A.J."/>
            <person name="Barry K."/>
            <person name="Miller A.N."/>
            <person name="Grigoriev I.V."/>
            <person name="Debuchy R."/>
            <person name="Gladieux P."/>
            <person name="Hiltunen Thoren M."/>
            <person name="Johannesson H."/>
        </authorList>
    </citation>
    <scope>NUCLEOTIDE SEQUENCE</scope>
    <source>
        <strain evidence="3">CBS 508.74</strain>
    </source>
</reference>
<comment type="similarity">
    <text evidence="1">Belongs to the complex I NDUFA12 subunit family.</text>
</comment>
<protein>
    <recommendedName>
        <fullName evidence="5">NADH dehydrogenase [ubiquinone] 1 alpha subcomplex subunit</fullName>
    </recommendedName>
</protein>
<dbReference type="PANTHER" id="PTHR32470">
    <property type="entry name" value="ADH DEHYDROGENASE [UBIQUINONE] 1 ALPHA SUBCOMPLEX ASSEMBLY FACTOR 2"/>
    <property type="match status" value="1"/>
</dbReference>
<evidence type="ECO:0000313" key="4">
    <source>
        <dbReference type="Proteomes" id="UP001302812"/>
    </source>
</evidence>
<evidence type="ECO:0008006" key="5">
    <source>
        <dbReference type="Google" id="ProtNLM"/>
    </source>
</evidence>
<feature type="region of interest" description="Disordered" evidence="2">
    <location>
        <begin position="49"/>
        <end position="74"/>
    </location>
</feature>
<dbReference type="GO" id="GO:0005739">
    <property type="term" value="C:mitochondrion"/>
    <property type="evidence" value="ECO:0007669"/>
    <property type="project" value="TreeGrafter"/>
</dbReference>
<evidence type="ECO:0000313" key="3">
    <source>
        <dbReference type="EMBL" id="KAK4115121.1"/>
    </source>
</evidence>
<dbReference type="GO" id="GO:0032981">
    <property type="term" value="P:mitochondrial respiratory chain complex I assembly"/>
    <property type="evidence" value="ECO:0007669"/>
    <property type="project" value="TreeGrafter"/>
</dbReference>
<feature type="compositionally biased region" description="Low complexity" evidence="2">
    <location>
        <begin position="49"/>
        <end position="73"/>
    </location>
</feature>
<gene>
    <name evidence="3" type="ORF">N656DRAFT_776199</name>
</gene>